<dbReference type="Pfam" id="PF00460">
    <property type="entry name" value="Flg_bb_rod"/>
    <property type="match status" value="1"/>
</dbReference>
<evidence type="ECO:0000256" key="4">
    <source>
        <dbReference type="RuleBase" id="RU362116"/>
    </source>
</evidence>
<dbReference type="InterPro" id="IPR020013">
    <property type="entry name" value="Flagellar_FlgE/F/G"/>
</dbReference>
<dbReference type="InterPro" id="IPR010930">
    <property type="entry name" value="Flg_bb/hook_C_dom"/>
</dbReference>
<evidence type="ECO:0000256" key="3">
    <source>
        <dbReference type="ARBA" id="ARBA00023143"/>
    </source>
</evidence>
<dbReference type="RefSeq" id="WP_100163907.1">
    <property type="nucleotide sequence ID" value="NZ_PGTB01000108.1"/>
</dbReference>
<proteinExistence type="inferred from homology"/>
<evidence type="ECO:0000256" key="2">
    <source>
        <dbReference type="ARBA" id="ARBA00009677"/>
    </source>
</evidence>
<evidence type="ECO:0000313" key="8">
    <source>
        <dbReference type="EMBL" id="PJE35201.1"/>
    </source>
</evidence>
<keyword evidence="8" id="KW-0282">Flagellum</keyword>
<dbReference type="OrthoDB" id="8372879at2"/>
<sequence length="434" mass="44922">MSISNAMQTGVSGLLANSSAVGHISSNIANANTDGYRRTFAQMVTTAPSSGNEAAGTAGVRAASRSEISVEGTPRTTGIDSDLAISGEGFFVVTQNANETEASNFALTRAGSFTVDQDGNLRNAAGLYLSGFEYDEMGLLGAVDRTSFNDLTTVNVSSAVINGEATTAISASGNLPAQQTGATSTQETFVTSQEYYTALGGAEMLEFAWTPSTTPNQWQLELSAEGTALGSVDVTFADSGATAGSPASYTNVTSTATAPAAFAFDATTGTATLTINNGTTPQQVTIELGAPGTNTGMTQFAGDYTPVESTLDGFESGQLVRFEIDESGDLYGVFDNSARRLLYNIPLAEVTNPDGLRQVDGNAYIPTQSSGDFQLNTAGTGTAGSITAGALEASNVELAEELTMLIQTQRAYSSNAKIITTVDQMMEETTALKR</sequence>
<dbReference type="InterPro" id="IPR037925">
    <property type="entry name" value="FlgE/F/G-like"/>
</dbReference>
<dbReference type="GO" id="GO:0009425">
    <property type="term" value="C:bacterial-type flagellum basal body"/>
    <property type="evidence" value="ECO:0007669"/>
    <property type="project" value="UniProtKB-SubCell"/>
</dbReference>
<organism evidence="8 9">
    <name type="scientific">Pseudooceanicola lipolyticus</name>
    <dbReference type="NCBI Taxonomy" id="2029104"/>
    <lineage>
        <taxon>Bacteria</taxon>
        <taxon>Pseudomonadati</taxon>
        <taxon>Pseudomonadota</taxon>
        <taxon>Alphaproteobacteria</taxon>
        <taxon>Rhodobacterales</taxon>
        <taxon>Paracoccaceae</taxon>
        <taxon>Pseudooceanicola</taxon>
    </lineage>
</organism>
<dbReference type="PANTHER" id="PTHR30435:SF1">
    <property type="entry name" value="FLAGELLAR HOOK PROTEIN FLGE"/>
    <property type="match status" value="1"/>
</dbReference>
<evidence type="ECO:0000259" key="5">
    <source>
        <dbReference type="Pfam" id="PF00460"/>
    </source>
</evidence>
<dbReference type="Pfam" id="PF06429">
    <property type="entry name" value="Flg_bbr_C"/>
    <property type="match status" value="1"/>
</dbReference>
<feature type="domain" description="Flagellar basal body rod protein N-terminal" evidence="5">
    <location>
        <begin position="7"/>
        <end position="37"/>
    </location>
</feature>
<keyword evidence="3 4" id="KW-0975">Bacterial flagellum</keyword>
<keyword evidence="8" id="KW-0969">Cilium</keyword>
<dbReference type="PANTHER" id="PTHR30435">
    <property type="entry name" value="FLAGELLAR PROTEIN"/>
    <property type="match status" value="1"/>
</dbReference>
<dbReference type="GO" id="GO:0009424">
    <property type="term" value="C:bacterial-type flagellum hook"/>
    <property type="evidence" value="ECO:0007669"/>
    <property type="project" value="TreeGrafter"/>
</dbReference>
<comment type="function">
    <text evidence="4">A flexible structure which links the flagellar filament to the drive apparatus in the basal body.</text>
</comment>
<dbReference type="GO" id="GO:0071978">
    <property type="term" value="P:bacterial-type flagellum-dependent swarming motility"/>
    <property type="evidence" value="ECO:0007669"/>
    <property type="project" value="TreeGrafter"/>
</dbReference>
<gene>
    <name evidence="8" type="ORF">CVM52_18435</name>
</gene>
<feature type="domain" description="Flagellar basal-body/hook protein C-terminal" evidence="6">
    <location>
        <begin position="388"/>
        <end position="431"/>
    </location>
</feature>
<comment type="similarity">
    <text evidence="2 4">Belongs to the flagella basal body rod proteins family.</text>
</comment>
<dbReference type="InterPro" id="IPR001444">
    <property type="entry name" value="Flag_bb_rod_N"/>
</dbReference>
<evidence type="ECO:0000313" key="9">
    <source>
        <dbReference type="Proteomes" id="UP000231553"/>
    </source>
</evidence>
<dbReference type="InterPro" id="IPR053967">
    <property type="entry name" value="LlgE_F_G-like_D1"/>
</dbReference>
<dbReference type="EMBL" id="PGTB01000108">
    <property type="protein sequence ID" value="PJE35201.1"/>
    <property type="molecule type" value="Genomic_DNA"/>
</dbReference>
<reference evidence="8 9" key="1">
    <citation type="journal article" date="2018" name="Int. J. Syst. Evol. Microbiol.">
        <title>Pseudooceanicola lipolyticus sp. nov., a marine alphaproteobacterium, reclassification of Oceanicola flagellatus as Pseudooceanicola flagellatus comb. nov. and emended description of the genus Pseudooceanicola.</title>
        <authorList>
            <person name="Huang M.-M."/>
            <person name="Guo L.-L."/>
            <person name="Wu Y.-H."/>
            <person name="Lai Q.-L."/>
            <person name="Shao Z.-Z."/>
            <person name="Wang C.-S."/>
            <person name="Wu M."/>
            <person name="Xu X.-W."/>
        </authorList>
    </citation>
    <scope>NUCLEOTIDE SEQUENCE [LARGE SCALE GENOMIC DNA]</scope>
    <source>
        <strain evidence="8 9">157</strain>
    </source>
</reference>
<evidence type="ECO:0000256" key="1">
    <source>
        <dbReference type="ARBA" id="ARBA00004117"/>
    </source>
</evidence>
<dbReference type="GO" id="GO:0005829">
    <property type="term" value="C:cytosol"/>
    <property type="evidence" value="ECO:0007669"/>
    <property type="project" value="TreeGrafter"/>
</dbReference>
<evidence type="ECO:0000259" key="7">
    <source>
        <dbReference type="Pfam" id="PF22692"/>
    </source>
</evidence>
<dbReference type="AlphaFoldDB" id="A0A2M8IXE0"/>
<dbReference type="Proteomes" id="UP000231553">
    <property type="component" value="Unassembled WGS sequence"/>
</dbReference>
<protein>
    <recommendedName>
        <fullName evidence="4">Flagellar hook protein FlgE</fullName>
    </recommendedName>
</protein>
<name>A0A2M8IXE0_9RHOB</name>
<keyword evidence="9" id="KW-1185">Reference proteome</keyword>
<dbReference type="NCBIfam" id="TIGR03506">
    <property type="entry name" value="FlgEFG_subfam"/>
    <property type="match status" value="1"/>
</dbReference>
<comment type="caution">
    <text evidence="8">The sequence shown here is derived from an EMBL/GenBank/DDBJ whole genome shotgun (WGS) entry which is preliminary data.</text>
</comment>
<accession>A0A2M8IXE0</accession>
<feature type="domain" description="Flagellar hook protein FlgE/F/G-like D1" evidence="7">
    <location>
        <begin position="84"/>
        <end position="153"/>
    </location>
</feature>
<keyword evidence="8" id="KW-0966">Cell projection</keyword>
<dbReference type="Pfam" id="PF22692">
    <property type="entry name" value="LlgE_F_G_D1"/>
    <property type="match status" value="1"/>
</dbReference>
<dbReference type="SUPFAM" id="SSF117143">
    <property type="entry name" value="Flagellar hook protein flgE"/>
    <property type="match status" value="1"/>
</dbReference>
<comment type="subcellular location">
    <subcellularLocation>
        <location evidence="1 4">Bacterial flagellum basal body</location>
    </subcellularLocation>
</comment>
<evidence type="ECO:0000259" key="6">
    <source>
        <dbReference type="Pfam" id="PF06429"/>
    </source>
</evidence>